<keyword evidence="1" id="KW-0472">Membrane</keyword>
<feature type="signal peptide" evidence="2">
    <location>
        <begin position="1"/>
        <end position="25"/>
    </location>
</feature>
<dbReference type="Pfam" id="PF13559">
    <property type="entry name" value="DUF4129"/>
    <property type="match status" value="1"/>
</dbReference>
<keyword evidence="2" id="KW-0732">Signal</keyword>
<dbReference type="EMBL" id="CP159373">
    <property type="protein sequence ID" value="XCN73737.1"/>
    <property type="molecule type" value="Genomic_DNA"/>
</dbReference>
<evidence type="ECO:0000256" key="1">
    <source>
        <dbReference type="SAM" id="Phobius"/>
    </source>
</evidence>
<evidence type="ECO:0000256" key="2">
    <source>
        <dbReference type="SAM" id="SignalP"/>
    </source>
</evidence>
<reference evidence="4" key="2">
    <citation type="submission" date="2024-06" db="EMBL/GenBank/DDBJ databases">
        <authorList>
            <person name="Plum-Jensen L.E."/>
            <person name="Schramm A."/>
            <person name="Marshall I.P.G."/>
        </authorList>
    </citation>
    <scope>NUCLEOTIDE SEQUENCE</scope>
    <source>
        <strain evidence="4">Rat1</strain>
    </source>
</reference>
<dbReference type="InterPro" id="IPR025403">
    <property type="entry name" value="TgpA-like_C"/>
</dbReference>
<dbReference type="KEGG" id="eaj:Q3M24_02995"/>
<sequence length="293" mass="33148">MKKNKSVPFFLILLVGLCLPQRGQADQTGQSTVVSEPALNQAITETLQQPEFAWRLPREQAAQKEGESTGILKHFMVPLQHFFKGIGVWLGDLIQGSVNWLGENLGSLFEWLKGLLQNKHKAKQDRDFSFKEFSKPAALILIVAIILIILFLLLKSFRNRPVVAEVSSEPIQSVPDLAAETTTADQLEEEQWLALAGEMLEKSELRMALRAFFLASLALLARHRLINIAPFKTNRDYLRELSSRSGHALTDLIEPFRENIRLFEKSWYGDHQISNEILVQVQENANLMRASCG</sequence>
<protein>
    <submittedName>
        <fullName evidence="4">DUF4129 domain-containing protein</fullName>
    </submittedName>
</protein>
<evidence type="ECO:0000313" key="4">
    <source>
        <dbReference type="EMBL" id="XCN73737.1"/>
    </source>
</evidence>
<proteinExistence type="predicted"/>
<feature type="transmembrane region" description="Helical" evidence="1">
    <location>
        <begin position="136"/>
        <end position="154"/>
    </location>
</feature>
<evidence type="ECO:0000259" key="3">
    <source>
        <dbReference type="Pfam" id="PF13559"/>
    </source>
</evidence>
<name>A0AAU8LX93_9BACT</name>
<dbReference type="AlphaFoldDB" id="A0AAU8LX93"/>
<feature type="chain" id="PRO_5043493519" evidence="2">
    <location>
        <begin position="26"/>
        <end position="293"/>
    </location>
</feature>
<reference evidence="4" key="1">
    <citation type="journal article" date="2024" name="Syst. Appl. Microbiol.">
        <title>First single-strain enrichments of Electrothrix cable bacteria, description of E. aestuarii sp. nov. and E. rattekaaiensis sp. nov., and proposal of a cable bacteria taxonomy following the rules of the SeqCode.</title>
        <authorList>
            <person name="Plum-Jensen L.E."/>
            <person name="Schramm A."/>
            <person name="Marshall I.P.G."/>
        </authorList>
    </citation>
    <scope>NUCLEOTIDE SEQUENCE</scope>
    <source>
        <strain evidence="4">Rat1</strain>
    </source>
</reference>
<gene>
    <name evidence="4" type="ORF">Q3M24_02995</name>
</gene>
<accession>A0AAU8LX93</accession>
<keyword evidence="1" id="KW-0812">Transmembrane</keyword>
<keyword evidence="1" id="KW-1133">Transmembrane helix</keyword>
<organism evidence="4">
    <name type="scientific">Candidatus Electrothrix aestuarii</name>
    <dbReference type="NCBI Taxonomy" id="3062594"/>
    <lineage>
        <taxon>Bacteria</taxon>
        <taxon>Pseudomonadati</taxon>
        <taxon>Thermodesulfobacteriota</taxon>
        <taxon>Desulfobulbia</taxon>
        <taxon>Desulfobulbales</taxon>
        <taxon>Desulfobulbaceae</taxon>
        <taxon>Candidatus Electrothrix</taxon>
    </lineage>
</organism>
<feature type="domain" description="Protein-glutamine gamma-glutamyltransferase-like C-terminal" evidence="3">
    <location>
        <begin position="213"/>
        <end position="278"/>
    </location>
</feature>